<gene>
    <name evidence="1" type="ORF">RR46_11492</name>
</gene>
<keyword evidence="2" id="KW-1185">Reference proteome</keyword>
<proteinExistence type="predicted"/>
<dbReference type="Proteomes" id="UP000053268">
    <property type="component" value="Unassembled WGS sequence"/>
</dbReference>
<name>A0A194PSP4_PAPXU</name>
<organism evidence="1 2">
    <name type="scientific">Papilio xuthus</name>
    <name type="common">Asian swallowtail butterfly</name>
    <dbReference type="NCBI Taxonomy" id="66420"/>
    <lineage>
        <taxon>Eukaryota</taxon>
        <taxon>Metazoa</taxon>
        <taxon>Ecdysozoa</taxon>
        <taxon>Arthropoda</taxon>
        <taxon>Hexapoda</taxon>
        <taxon>Insecta</taxon>
        <taxon>Pterygota</taxon>
        <taxon>Neoptera</taxon>
        <taxon>Endopterygota</taxon>
        <taxon>Lepidoptera</taxon>
        <taxon>Glossata</taxon>
        <taxon>Ditrysia</taxon>
        <taxon>Papilionoidea</taxon>
        <taxon>Papilionidae</taxon>
        <taxon>Papilioninae</taxon>
        <taxon>Papilio</taxon>
    </lineage>
</organism>
<reference evidence="1 2" key="1">
    <citation type="journal article" date="2015" name="Nat. Commun.">
        <title>Outbred genome sequencing and CRISPR/Cas9 gene editing in butterflies.</title>
        <authorList>
            <person name="Li X."/>
            <person name="Fan D."/>
            <person name="Zhang W."/>
            <person name="Liu G."/>
            <person name="Zhang L."/>
            <person name="Zhao L."/>
            <person name="Fang X."/>
            <person name="Chen L."/>
            <person name="Dong Y."/>
            <person name="Chen Y."/>
            <person name="Ding Y."/>
            <person name="Zhao R."/>
            <person name="Feng M."/>
            <person name="Zhu Y."/>
            <person name="Feng Y."/>
            <person name="Jiang X."/>
            <person name="Zhu D."/>
            <person name="Xiang H."/>
            <person name="Feng X."/>
            <person name="Li S."/>
            <person name="Wang J."/>
            <person name="Zhang G."/>
            <person name="Kronforst M.R."/>
            <person name="Wang W."/>
        </authorList>
    </citation>
    <scope>NUCLEOTIDE SEQUENCE [LARGE SCALE GENOMIC DNA]</scope>
    <source>
        <strain evidence="1">Ya'a_city_454_Px</strain>
        <tissue evidence="1">Whole body</tissue>
    </source>
</reference>
<evidence type="ECO:0000313" key="1">
    <source>
        <dbReference type="EMBL" id="KPI95779.1"/>
    </source>
</evidence>
<dbReference type="AlphaFoldDB" id="A0A194PSP4"/>
<evidence type="ECO:0000313" key="2">
    <source>
        <dbReference type="Proteomes" id="UP000053268"/>
    </source>
</evidence>
<protein>
    <submittedName>
        <fullName evidence="1">Uncharacterized protein</fullName>
    </submittedName>
</protein>
<accession>A0A194PSP4</accession>
<dbReference type="EMBL" id="KQ459595">
    <property type="protein sequence ID" value="KPI95779.1"/>
    <property type="molecule type" value="Genomic_DNA"/>
</dbReference>
<sequence>MVQEYVSPVRVHKYPFEMVMATHKRRKKVFVLLTCPNSIPEWSRVIEQRLGPI</sequence>